<dbReference type="AlphaFoldDB" id="A0AAN1BGD0"/>
<evidence type="ECO:0000256" key="1">
    <source>
        <dbReference type="SAM" id="MobiDB-lite"/>
    </source>
</evidence>
<reference evidence="2 3" key="1">
    <citation type="submission" date="2017-04" db="EMBL/GenBank/DDBJ databases">
        <title>Complete genome sequences of Rhizobium genomic linages associated to common bean (phaseolus vulgaris).</title>
        <authorList>
            <person name="Santamaria R.I."/>
            <person name="Bustos P."/>
            <person name="Perez-Carrascal O."/>
            <person name="Martinez-Flores I."/>
            <person name="Juarez S."/>
            <person name="Lozano L."/>
            <person name="Miranda F."/>
            <person name="Vinuesa P."/>
            <person name="Martinez-Romero E."/>
            <person name="Cevallos M.A."/>
            <person name="Romero D."/>
            <person name="Davila G."/>
            <person name="Gonzalez V."/>
        </authorList>
    </citation>
    <scope>NUCLEOTIDE SEQUENCE [LARGE SCALE GENOMIC DNA]</scope>
    <source>
        <strain evidence="2 3">NXC12</strain>
    </source>
</reference>
<feature type="compositionally biased region" description="Basic and acidic residues" evidence="1">
    <location>
        <begin position="1"/>
        <end position="13"/>
    </location>
</feature>
<proteinExistence type="predicted"/>
<evidence type="ECO:0000313" key="2">
    <source>
        <dbReference type="EMBL" id="ARQ10568.1"/>
    </source>
</evidence>
<feature type="compositionally biased region" description="Polar residues" evidence="1">
    <location>
        <begin position="18"/>
        <end position="27"/>
    </location>
</feature>
<dbReference type="Proteomes" id="UP000194159">
    <property type="component" value="Chromosome"/>
</dbReference>
<gene>
    <name evidence="2" type="ORF">NXC12_CH02557</name>
</gene>
<feature type="region of interest" description="Disordered" evidence="1">
    <location>
        <begin position="1"/>
        <end position="87"/>
    </location>
</feature>
<accession>A0AAN1BGD0</accession>
<name>A0AAN1BGD0_RHIET</name>
<organism evidence="2 3">
    <name type="scientific">Rhizobium etli</name>
    <dbReference type="NCBI Taxonomy" id="29449"/>
    <lineage>
        <taxon>Bacteria</taxon>
        <taxon>Pseudomonadati</taxon>
        <taxon>Pseudomonadota</taxon>
        <taxon>Alphaproteobacteria</taxon>
        <taxon>Hyphomicrobiales</taxon>
        <taxon>Rhizobiaceae</taxon>
        <taxon>Rhizobium/Agrobacterium group</taxon>
        <taxon>Rhizobium</taxon>
    </lineage>
</organism>
<sequence length="87" mass="9378">MGDVPEKPLEMHGDQPGSDASISTNRPPFTEAAGKARQIRWHDQGQPDFRFAPVAADNREPGDLPSVPGEKPNPGQETRCQHGGCFG</sequence>
<dbReference type="EMBL" id="CP020906">
    <property type="protein sequence ID" value="ARQ10568.1"/>
    <property type="molecule type" value="Genomic_DNA"/>
</dbReference>
<protein>
    <submittedName>
        <fullName evidence="2">Uncharacterized protein</fullName>
    </submittedName>
</protein>
<evidence type="ECO:0000313" key="3">
    <source>
        <dbReference type="Proteomes" id="UP000194159"/>
    </source>
</evidence>